<dbReference type="AlphaFoldDB" id="A0A452YLE4"/>
<dbReference type="EnsemblPlants" id="AET1Gv20458200.3">
    <property type="protein sequence ID" value="AET1Gv20458200.3"/>
    <property type="gene ID" value="AET1Gv20458200"/>
</dbReference>
<reference evidence="2" key="1">
    <citation type="journal article" date="2014" name="Science">
        <title>Ancient hybridizations among the ancestral genomes of bread wheat.</title>
        <authorList>
            <consortium name="International Wheat Genome Sequencing Consortium,"/>
            <person name="Marcussen T."/>
            <person name="Sandve S.R."/>
            <person name="Heier L."/>
            <person name="Spannagl M."/>
            <person name="Pfeifer M."/>
            <person name="Jakobsen K.S."/>
            <person name="Wulff B.B."/>
            <person name="Steuernagel B."/>
            <person name="Mayer K.F."/>
            <person name="Olsen O.A."/>
        </authorList>
    </citation>
    <scope>NUCLEOTIDE SEQUENCE [LARGE SCALE GENOMIC DNA]</scope>
    <source>
        <strain evidence="2">cv. AL8/78</strain>
    </source>
</reference>
<sequence length="240" mass="25465">RGRREPFSLEIAGEGVCGGQPVDLGGMPVVRESGAARGCWARKGEEQSRLRRGVSKRRAQRGIAAAVAGEGVAAACPRISAMAPARESRGARGCVARRERAAADLTPPPSAAAALQRRHVVEVNQKVDDALPLAAELLVDVDAVFFPAMCRRGTARRESPIARYSVHLAAEAWSKPFRGFATLSGRYVNPLLTAAAVRISRLNESHLAADSMVIPQDLDLDAQPGGELGFLFLCTDSTAS</sequence>
<reference evidence="1" key="5">
    <citation type="journal article" date="2021" name="G3 (Bethesda)">
        <title>Aegilops tauschii genome assembly Aet v5.0 features greater sequence contiguity and improved annotation.</title>
        <authorList>
            <person name="Wang L."/>
            <person name="Zhu T."/>
            <person name="Rodriguez J.C."/>
            <person name="Deal K.R."/>
            <person name="Dubcovsky J."/>
            <person name="McGuire P.E."/>
            <person name="Lux T."/>
            <person name="Spannagl M."/>
            <person name="Mayer K.F.X."/>
            <person name="Baldrich P."/>
            <person name="Meyers B.C."/>
            <person name="Huo N."/>
            <person name="Gu Y.Q."/>
            <person name="Zhou H."/>
            <person name="Devos K.M."/>
            <person name="Bennetzen J.L."/>
            <person name="Unver T."/>
            <person name="Budak H."/>
            <person name="Gulick P.J."/>
            <person name="Galiba G."/>
            <person name="Kalapos B."/>
            <person name="Nelson D.R."/>
            <person name="Li P."/>
            <person name="You F.M."/>
            <person name="Luo M.C."/>
            <person name="Dvorak J."/>
        </authorList>
    </citation>
    <scope>NUCLEOTIDE SEQUENCE [LARGE SCALE GENOMIC DNA]</scope>
    <source>
        <strain evidence="1">cv. AL8/78</strain>
    </source>
</reference>
<reference evidence="1" key="4">
    <citation type="submission" date="2019-03" db="UniProtKB">
        <authorList>
            <consortium name="EnsemblPlants"/>
        </authorList>
    </citation>
    <scope>IDENTIFICATION</scope>
</reference>
<dbReference type="Gramene" id="AET1Gv20458200.3">
    <property type="protein sequence ID" value="AET1Gv20458200.3"/>
    <property type="gene ID" value="AET1Gv20458200"/>
</dbReference>
<evidence type="ECO:0000313" key="2">
    <source>
        <dbReference type="Proteomes" id="UP000015105"/>
    </source>
</evidence>
<name>A0A452YLE4_AEGTS</name>
<reference evidence="1" key="3">
    <citation type="journal article" date="2017" name="Nature">
        <title>Genome sequence of the progenitor of the wheat D genome Aegilops tauschii.</title>
        <authorList>
            <person name="Luo M.C."/>
            <person name="Gu Y.Q."/>
            <person name="Puiu D."/>
            <person name="Wang H."/>
            <person name="Twardziok S.O."/>
            <person name="Deal K.R."/>
            <person name="Huo N."/>
            <person name="Zhu T."/>
            <person name="Wang L."/>
            <person name="Wang Y."/>
            <person name="McGuire P.E."/>
            <person name="Liu S."/>
            <person name="Long H."/>
            <person name="Ramasamy R.K."/>
            <person name="Rodriguez J.C."/>
            <person name="Van S.L."/>
            <person name="Yuan L."/>
            <person name="Wang Z."/>
            <person name="Xia Z."/>
            <person name="Xiao L."/>
            <person name="Anderson O.D."/>
            <person name="Ouyang S."/>
            <person name="Liang Y."/>
            <person name="Zimin A.V."/>
            <person name="Pertea G."/>
            <person name="Qi P."/>
            <person name="Bennetzen J.L."/>
            <person name="Dai X."/>
            <person name="Dawson M.W."/>
            <person name="Muller H.G."/>
            <person name="Kugler K."/>
            <person name="Rivarola-Duarte L."/>
            <person name="Spannagl M."/>
            <person name="Mayer K.F.X."/>
            <person name="Lu F.H."/>
            <person name="Bevan M.W."/>
            <person name="Leroy P."/>
            <person name="Li P."/>
            <person name="You F.M."/>
            <person name="Sun Q."/>
            <person name="Liu Z."/>
            <person name="Lyons E."/>
            <person name="Wicker T."/>
            <person name="Salzberg S.L."/>
            <person name="Devos K.M."/>
            <person name="Dvorak J."/>
        </authorList>
    </citation>
    <scope>NUCLEOTIDE SEQUENCE [LARGE SCALE GENOMIC DNA]</scope>
    <source>
        <strain evidence="1">cv. AL8/78</strain>
    </source>
</reference>
<dbReference type="Proteomes" id="UP000015105">
    <property type="component" value="Chromosome 1D"/>
</dbReference>
<evidence type="ECO:0000313" key="1">
    <source>
        <dbReference type="EnsemblPlants" id="AET1Gv20458200.3"/>
    </source>
</evidence>
<protein>
    <submittedName>
        <fullName evidence="1">Uncharacterized protein</fullName>
    </submittedName>
</protein>
<keyword evidence="2" id="KW-1185">Reference proteome</keyword>
<organism evidence="1 2">
    <name type="scientific">Aegilops tauschii subsp. strangulata</name>
    <name type="common">Goatgrass</name>
    <dbReference type="NCBI Taxonomy" id="200361"/>
    <lineage>
        <taxon>Eukaryota</taxon>
        <taxon>Viridiplantae</taxon>
        <taxon>Streptophyta</taxon>
        <taxon>Embryophyta</taxon>
        <taxon>Tracheophyta</taxon>
        <taxon>Spermatophyta</taxon>
        <taxon>Magnoliopsida</taxon>
        <taxon>Liliopsida</taxon>
        <taxon>Poales</taxon>
        <taxon>Poaceae</taxon>
        <taxon>BOP clade</taxon>
        <taxon>Pooideae</taxon>
        <taxon>Triticodae</taxon>
        <taxon>Triticeae</taxon>
        <taxon>Triticinae</taxon>
        <taxon>Aegilops</taxon>
    </lineage>
</organism>
<reference evidence="2" key="2">
    <citation type="journal article" date="2017" name="Nat. Plants">
        <title>The Aegilops tauschii genome reveals multiple impacts of transposons.</title>
        <authorList>
            <person name="Zhao G."/>
            <person name="Zou C."/>
            <person name="Li K."/>
            <person name="Wang K."/>
            <person name="Li T."/>
            <person name="Gao L."/>
            <person name="Zhang X."/>
            <person name="Wang H."/>
            <person name="Yang Z."/>
            <person name="Liu X."/>
            <person name="Jiang W."/>
            <person name="Mao L."/>
            <person name="Kong X."/>
            <person name="Jiao Y."/>
            <person name="Jia J."/>
        </authorList>
    </citation>
    <scope>NUCLEOTIDE SEQUENCE [LARGE SCALE GENOMIC DNA]</scope>
    <source>
        <strain evidence="2">cv. AL8/78</strain>
    </source>
</reference>
<proteinExistence type="predicted"/>
<accession>A0A452YLE4</accession>